<reference evidence="6" key="3">
    <citation type="submission" date="2025-09" db="UniProtKB">
        <authorList>
            <consortium name="Ensembl"/>
        </authorList>
    </citation>
    <scope>IDENTIFICATION</scope>
</reference>
<feature type="compositionally biased region" description="Acidic residues" evidence="2">
    <location>
        <begin position="692"/>
        <end position="704"/>
    </location>
</feature>
<keyword evidence="3" id="KW-0812">Transmembrane</keyword>
<dbReference type="EMBL" id="AFYH01214860">
    <property type="status" value="NOT_ANNOTATED_CDS"/>
    <property type="molecule type" value="Genomic_DNA"/>
</dbReference>
<dbReference type="InterPro" id="IPR043324">
    <property type="entry name" value="PH_PLEKHG1_G2_G3"/>
</dbReference>
<dbReference type="GO" id="GO:2000114">
    <property type="term" value="P:regulation of establishment of cell polarity"/>
    <property type="evidence" value="ECO:0007669"/>
    <property type="project" value="TreeGrafter"/>
</dbReference>
<dbReference type="InterPro" id="IPR035899">
    <property type="entry name" value="DBL_dom_sf"/>
</dbReference>
<dbReference type="SMART" id="SM00233">
    <property type="entry name" value="PH"/>
    <property type="match status" value="1"/>
</dbReference>
<dbReference type="HOGENOM" id="CLU_007600_0_0_1"/>
<dbReference type="EMBL" id="AFYH01214861">
    <property type="status" value="NOT_ANNOTATED_CDS"/>
    <property type="molecule type" value="Genomic_DNA"/>
</dbReference>
<feature type="compositionally biased region" description="Basic and acidic residues" evidence="2">
    <location>
        <begin position="819"/>
        <end position="831"/>
    </location>
</feature>
<proteinExistence type="predicted"/>
<dbReference type="Gene3D" id="1.20.900.10">
    <property type="entry name" value="Dbl homology (DH) domain"/>
    <property type="match status" value="1"/>
</dbReference>
<name>H2ZRU3_LATCH</name>
<dbReference type="Pfam" id="PF00621">
    <property type="entry name" value="RhoGEF"/>
    <property type="match status" value="1"/>
</dbReference>
<dbReference type="Pfam" id="PF22697">
    <property type="entry name" value="SOS1_NGEF_PH"/>
    <property type="match status" value="1"/>
</dbReference>
<feature type="compositionally biased region" description="Low complexity" evidence="2">
    <location>
        <begin position="900"/>
        <end position="915"/>
    </location>
</feature>
<feature type="region of interest" description="Disordered" evidence="2">
    <location>
        <begin position="788"/>
        <end position="831"/>
    </location>
</feature>
<feature type="compositionally biased region" description="Acidic residues" evidence="2">
    <location>
        <begin position="518"/>
        <end position="530"/>
    </location>
</feature>
<evidence type="ECO:0000256" key="2">
    <source>
        <dbReference type="SAM" id="MobiDB-lite"/>
    </source>
</evidence>
<dbReference type="SMART" id="SM00325">
    <property type="entry name" value="RhoGEF"/>
    <property type="match status" value="1"/>
</dbReference>
<feature type="compositionally biased region" description="Polar residues" evidence="2">
    <location>
        <begin position="506"/>
        <end position="515"/>
    </location>
</feature>
<keyword evidence="3" id="KW-0472">Membrane</keyword>
<dbReference type="GO" id="GO:0031267">
    <property type="term" value="F:small GTPase binding"/>
    <property type="evidence" value="ECO:0007669"/>
    <property type="project" value="TreeGrafter"/>
</dbReference>
<dbReference type="GeneTree" id="ENSGT00940000156521"/>
<evidence type="ECO:0000313" key="7">
    <source>
        <dbReference type="Proteomes" id="UP000008672"/>
    </source>
</evidence>
<feature type="domain" description="PH" evidence="4">
    <location>
        <begin position="277"/>
        <end position="375"/>
    </location>
</feature>
<feature type="transmembrane region" description="Helical" evidence="3">
    <location>
        <begin position="228"/>
        <end position="249"/>
    </location>
</feature>
<dbReference type="OMA" id="VKMWERM"/>
<dbReference type="InterPro" id="IPR000219">
    <property type="entry name" value="DH_dom"/>
</dbReference>
<dbReference type="eggNOG" id="KOG3518">
    <property type="taxonomic scope" value="Eukaryota"/>
</dbReference>
<dbReference type="CDD" id="cd13243">
    <property type="entry name" value="PH_PLEKHG1_G2_G3"/>
    <property type="match status" value="1"/>
</dbReference>
<dbReference type="SUPFAM" id="SSF48065">
    <property type="entry name" value="DBL homology domain (DH-domain)"/>
    <property type="match status" value="1"/>
</dbReference>
<feature type="region of interest" description="Disordered" evidence="2">
    <location>
        <begin position="506"/>
        <end position="716"/>
    </location>
</feature>
<dbReference type="EMBL" id="AFYH01214869">
    <property type="status" value="NOT_ANNOTATED_CDS"/>
    <property type="molecule type" value="Genomic_DNA"/>
</dbReference>
<dbReference type="Ensembl" id="ENSLACT00000000115.1">
    <property type="protein sequence ID" value="ENSLACP00000000114.1"/>
    <property type="gene ID" value="ENSLACG00000000101.1"/>
</dbReference>
<feature type="compositionally biased region" description="Acidic residues" evidence="2">
    <location>
        <begin position="558"/>
        <end position="580"/>
    </location>
</feature>
<dbReference type="EMBL" id="AFYH01214868">
    <property type="status" value="NOT_ANNOTATED_CDS"/>
    <property type="molecule type" value="Genomic_DNA"/>
</dbReference>
<evidence type="ECO:0000313" key="6">
    <source>
        <dbReference type="Ensembl" id="ENSLACP00000000114.1"/>
    </source>
</evidence>
<sequence>SESSTSVSADSSDADRPVSIASTASSGSSRDSSGIYDEESAVKLRRTHNNNNNLANGGSGQNSRASLLSPFAAKSMAPNPKLSYVDRVVMEILETERMYVRDLRSIVEDYLGHIIDTPDLPIRPELVSALFGNIEDIYAFNSELFQDLERCNNDPVAIAQCFVDKSQDFDIYTQYCTNYPNSVAALTECMRSKTLAKFFRERQATLKRTLPLGSYLLKPVQRILKYHLLLQIILSDFFFFFFFFSVVSIQTKPLGCIFHCLPLQEVQSLLINWKGPDLTTYGELVLEGTFRVHRARNERTLFLFDKMLLITKKRGDHYVYKTHISCSTLMLIESTRSSLCFTVTYYKNTKQQHNIQAKSVEEKRLWTHHIKRLILENHHAIIPQKAKEAILEMDPYYTNRYKYSPERLKKSISCQPFDDVPPGGRQGRRQSGQCSDTSQPFFPYLSFHQCVISHLSLGLFGSQVLEPTKQILKHLDEKSNLTGMLVQHAGSDGALLEVRDSLLPGTSVSTLGSSQGESEAEGPSLEEEELGLSKDSLDQLNPGDGKEREGQVELTECEREEVEEEEEILMGDDQTDEAEDEGPKGCKRQNSQTAGNAEKRKSVETSAPAADMVVTELKHSPNEAAESEGESCLKEEPPDSKPMDFPEQSLETEANPATAELDASESVGSVDSSMEGASAEIMEEAKTLSSEESCDEEEGDEDEVAPEHKSESILPPSVLNQASVIAERFVSNLSRRSSVAFEDGRSIGCPTPRLVSRSSSVLSLEGSERAQCSGSISEMQGSISSNEALPIPAASGQPHRSALSSPATPNPVNPAEMIDTDRALSRRKDSTLSKQDRLLLNKIKSYYDHAEHQDASFSIKRRESLTYIPVGLVKNSVSKINSIPKQDAAPEIPVRRRIDSSSSTLSNKSSSRPTSLMLLDVPAPSSVVGLETPQGPITDAEFKSPSEMVQVWQEMEKAVGAAAATENSRRNRLENQEPLVILEESDLSTITEESSASSPEKVPPGKLTPEDMTGRGAPEQSAGVREASRKVPPKVIDLSRPVNKDELLQDMPDKSKVFQLARKYSQRIKNSKPVVRR</sequence>
<evidence type="ECO:0000256" key="3">
    <source>
        <dbReference type="SAM" id="Phobius"/>
    </source>
</evidence>
<feature type="compositionally biased region" description="Low complexity" evidence="2">
    <location>
        <begin position="1"/>
        <end position="35"/>
    </location>
</feature>
<evidence type="ECO:0000259" key="4">
    <source>
        <dbReference type="PROSITE" id="PS50003"/>
    </source>
</evidence>
<feature type="region of interest" description="Disordered" evidence="2">
    <location>
        <begin position="891"/>
        <end position="918"/>
    </location>
</feature>
<dbReference type="InterPro" id="IPR001849">
    <property type="entry name" value="PH_domain"/>
</dbReference>
<reference evidence="7" key="1">
    <citation type="submission" date="2011-08" db="EMBL/GenBank/DDBJ databases">
        <title>The draft genome of Latimeria chalumnae.</title>
        <authorList>
            <person name="Di Palma F."/>
            <person name="Alfoldi J."/>
            <person name="Johnson J."/>
            <person name="Berlin A."/>
            <person name="Gnerre S."/>
            <person name="Jaffe D."/>
            <person name="MacCallum I."/>
            <person name="Young S."/>
            <person name="Walker B.J."/>
            <person name="Lander E."/>
            <person name="Lindblad-Toh K."/>
        </authorList>
    </citation>
    <scope>NUCLEOTIDE SEQUENCE [LARGE SCALE GENOMIC DNA]</scope>
    <source>
        <strain evidence="7">Wild caught</strain>
    </source>
</reference>
<feature type="region of interest" description="Disordered" evidence="2">
    <location>
        <begin position="987"/>
        <end position="1038"/>
    </location>
</feature>
<dbReference type="PROSITE" id="PS50010">
    <property type="entry name" value="DH_2"/>
    <property type="match status" value="1"/>
</dbReference>
<reference evidence="6" key="2">
    <citation type="submission" date="2025-08" db="UniProtKB">
        <authorList>
            <consortium name="Ensembl"/>
        </authorList>
    </citation>
    <scope>IDENTIFICATION</scope>
</reference>
<accession>H2ZRU3</accession>
<dbReference type="EMBL" id="AFYH01214865">
    <property type="status" value="NOT_ANNOTATED_CDS"/>
    <property type="molecule type" value="Genomic_DNA"/>
</dbReference>
<dbReference type="STRING" id="7897.ENSLACP00000000114"/>
<evidence type="ECO:0000259" key="5">
    <source>
        <dbReference type="PROSITE" id="PS50010"/>
    </source>
</evidence>
<evidence type="ECO:0000256" key="1">
    <source>
        <dbReference type="ARBA" id="ARBA00022553"/>
    </source>
</evidence>
<dbReference type="GO" id="GO:0005085">
    <property type="term" value="F:guanyl-nucleotide exchange factor activity"/>
    <property type="evidence" value="ECO:0007669"/>
    <property type="project" value="InterPro"/>
</dbReference>
<feature type="compositionally biased region" description="Polar residues" evidence="2">
    <location>
        <begin position="987"/>
        <end position="998"/>
    </location>
</feature>
<keyword evidence="1" id="KW-0597">Phosphoprotein</keyword>
<protein>
    <submittedName>
        <fullName evidence="6">Pleckstrin homology and RhoGEF domain containing G3</fullName>
    </submittedName>
</protein>
<dbReference type="FunCoup" id="H2ZRU3">
    <property type="interactions" value="731"/>
</dbReference>
<dbReference type="PROSITE" id="PS50003">
    <property type="entry name" value="PH_DOMAIN"/>
    <property type="match status" value="1"/>
</dbReference>
<dbReference type="InterPro" id="IPR055251">
    <property type="entry name" value="SOS1_NGEF_PH"/>
</dbReference>
<dbReference type="Proteomes" id="UP000008672">
    <property type="component" value="Unassembled WGS sequence"/>
</dbReference>
<feature type="compositionally biased region" description="Basic and acidic residues" evidence="2">
    <location>
        <begin position="631"/>
        <end position="644"/>
    </location>
</feature>
<dbReference type="SUPFAM" id="SSF50729">
    <property type="entry name" value="PH domain-like"/>
    <property type="match status" value="1"/>
</dbReference>
<dbReference type="InterPro" id="IPR011993">
    <property type="entry name" value="PH-like_dom_sf"/>
</dbReference>
<feature type="domain" description="DH" evidence="5">
    <location>
        <begin position="84"/>
        <end position="234"/>
    </location>
</feature>
<dbReference type="Gene3D" id="2.30.29.30">
    <property type="entry name" value="Pleckstrin-homology domain (PH domain)/Phosphotyrosine-binding domain (PTB)"/>
    <property type="match status" value="1"/>
</dbReference>
<gene>
    <name evidence="6" type="primary">PLEKHG3</name>
</gene>
<dbReference type="EMBL" id="AFYH01214862">
    <property type="status" value="NOT_ANNOTATED_CDS"/>
    <property type="molecule type" value="Genomic_DNA"/>
</dbReference>
<dbReference type="PANTHER" id="PTHR45924:SF4">
    <property type="entry name" value="PLECKSTRIN HOMOLOGY DOMAIN-CONTAINING FAMILY G MEMBER 3"/>
    <property type="match status" value="1"/>
</dbReference>
<dbReference type="AlphaFoldDB" id="H2ZRU3"/>
<dbReference type="InParanoid" id="H2ZRU3"/>
<dbReference type="EMBL" id="AFYH01214867">
    <property type="status" value="NOT_ANNOTATED_CDS"/>
    <property type="molecule type" value="Genomic_DNA"/>
</dbReference>
<organism evidence="6 7">
    <name type="scientific">Latimeria chalumnae</name>
    <name type="common">Coelacanth</name>
    <dbReference type="NCBI Taxonomy" id="7897"/>
    <lineage>
        <taxon>Eukaryota</taxon>
        <taxon>Metazoa</taxon>
        <taxon>Chordata</taxon>
        <taxon>Craniata</taxon>
        <taxon>Vertebrata</taxon>
        <taxon>Euteleostomi</taxon>
        <taxon>Coelacanthiformes</taxon>
        <taxon>Coelacanthidae</taxon>
        <taxon>Latimeria</taxon>
    </lineage>
</organism>
<dbReference type="Bgee" id="ENSLACG00000000101">
    <property type="expression patterns" value="Expressed in pectoral fin and 5 other cell types or tissues"/>
</dbReference>
<dbReference type="EMBL" id="AFYH01214866">
    <property type="status" value="NOT_ANNOTATED_CDS"/>
    <property type="molecule type" value="Genomic_DNA"/>
</dbReference>
<feature type="region of interest" description="Disordered" evidence="2">
    <location>
        <begin position="413"/>
        <end position="435"/>
    </location>
</feature>
<keyword evidence="7" id="KW-1185">Reference proteome</keyword>
<feature type="region of interest" description="Disordered" evidence="2">
    <location>
        <begin position="1"/>
        <end position="39"/>
    </location>
</feature>
<dbReference type="PANTHER" id="PTHR45924">
    <property type="entry name" value="FI17866P1"/>
    <property type="match status" value="1"/>
</dbReference>
<dbReference type="EMBL" id="AFYH01214864">
    <property type="status" value="NOT_ANNOTATED_CDS"/>
    <property type="molecule type" value="Genomic_DNA"/>
</dbReference>
<dbReference type="CDD" id="cd00160">
    <property type="entry name" value="RhoGEF"/>
    <property type="match status" value="1"/>
</dbReference>
<dbReference type="EMBL" id="AFYH01214863">
    <property type="status" value="NOT_ANNOTATED_CDS"/>
    <property type="molecule type" value="Genomic_DNA"/>
</dbReference>
<keyword evidence="3" id="KW-1133">Transmembrane helix</keyword>